<dbReference type="EMBL" id="CP022187">
    <property type="protein sequence ID" value="AWI76602.1"/>
    <property type="molecule type" value="Genomic_DNA"/>
</dbReference>
<evidence type="ECO:0000313" key="4">
    <source>
        <dbReference type="Proteomes" id="UP000244930"/>
    </source>
</evidence>
<evidence type="ECO:0000313" key="3">
    <source>
        <dbReference type="EMBL" id="AWI76602.1"/>
    </source>
</evidence>
<dbReference type="Pfam" id="PF03480">
    <property type="entry name" value="DctP"/>
    <property type="match status" value="1"/>
</dbReference>
<evidence type="ECO:0000256" key="2">
    <source>
        <dbReference type="SAM" id="SignalP"/>
    </source>
</evidence>
<protein>
    <submittedName>
        <fullName evidence="3">C4-dicarboxylate transporter</fullName>
    </submittedName>
</protein>
<gene>
    <name evidence="3" type="ORF">CEW83_16430</name>
</gene>
<keyword evidence="1 2" id="KW-0732">Signal</keyword>
<dbReference type="Proteomes" id="UP000244930">
    <property type="component" value="Chromosome"/>
</dbReference>
<keyword evidence="4" id="KW-1185">Reference proteome</keyword>
<feature type="signal peptide" evidence="2">
    <location>
        <begin position="1"/>
        <end position="22"/>
    </location>
</feature>
<feature type="chain" id="PRO_5015916722" evidence="2">
    <location>
        <begin position="23"/>
        <end position="343"/>
    </location>
</feature>
<organism evidence="3 4">
    <name type="scientific">Parazoarcus communis</name>
    <dbReference type="NCBI Taxonomy" id="41977"/>
    <lineage>
        <taxon>Bacteria</taxon>
        <taxon>Pseudomonadati</taxon>
        <taxon>Pseudomonadota</taxon>
        <taxon>Betaproteobacteria</taxon>
        <taxon>Rhodocyclales</taxon>
        <taxon>Zoogloeaceae</taxon>
        <taxon>Parazoarcus</taxon>
    </lineage>
</organism>
<sequence>MNTLRLSSLALLAGFVALPAAAQEVTLKVSHFLPGMALAQKAVLEPWCDDLGRASAGRIKCQFFPSMQLGGTPAQLPDLVKNGVADIVWTAPGYSTGRFPKTEALELPGVLPLGGAAQGRAIWPFFEQQLQAEYSGFKVLAMHGDGGMNIHTAKTAIHTADDLKGLKLRAPNRTIARTLTALGATPVAMPPAQMTEAISKGVVDGASAVWEVIVPTKLDEVTHFHMETPDDQPAMGATILTVLMNKDRYAALPADLRDIIDRHSGPALVSRFGQAWDGAIATARDKVKAAGHTVTQVEGAAYTAMRERALPVEQEWIADAKGKGFDGAALIAAARTAAAKSRP</sequence>
<dbReference type="InterPro" id="IPR018389">
    <property type="entry name" value="DctP_fam"/>
</dbReference>
<dbReference type="InterPro" id="IPR038404">
    <property type="entry name" value="TRAP_DctP_sf"/>
</dbReference>
<reference evidence="3 4" key="1">
    <citation type="submission" date="2017-06" db="EMBL/GenBank/DDBJ databases">
        <title>Azoarcus.</title>
        <authorList>
            <person name="Woo J.-H."/>
            <person name="Kim H.-S."/>
        </authorList>
    </citation>
    <scope>NUCLEOTIDE SEQUENCE [LARGE SCALE GENOMIC DNA]</scope>
    <source>
        <strain evidence="3 4">TSPY31</strain>
    </source>
</reference>
<proteinExistence type="predicted"/>
<name>A0A2U8GSH7_9RHOO</name>
<dbReference type="NCBIfam" id="NF037995">
    <property type="entry name" value="TRAP_S1"/>
    <property type="match status" value="1"/>
</dbReference>
<dbReference type="GO" id="GO:0055085">
    <property type="term" value="P:transmembrane transport"/>
    <property type="evidence" value="ECO:0007669"/>
    <property type="project" value="InterPro"/>
</dbReference>
<dbReference type="CDD" id="cd13665">
    <property type="entry name" value="PBP2_TRAP_Dctp3_4"/>
    <property type="match status" value="1"/>
</dbReference>
<dbReference type="KEGG" id="acom:CEW83_16430"/>
<accession>A0A2U8GSH7</accession>
<dbReference type="RefSeq" id="WP_108950301.1">
    <property type="nucleotide sequence ID" value="NZ_CP022187.1"/>
</dbReference>
<dbReference type="PANTHER" id="PTHR33376">
    <property type="match status" value="1"/>
</dbReference>
<evidence type="ECO:0000256" key="1">
    <source>
        <dbReference type="ARBA" id="ARBA00022729"/>
    </source>
</evidence>
<dbReference type="Gene3D" id="3.40.190.170">
    <property type="entry name" value="Bacterial extracellular solute-binding protein, family 7"/>
    <property type="match status" value="1"/>
</dbReference>
<dbReference type="PANTHER" id="PTHR33376:SF15">
    <property type="entry name" value="BLL6794 PROTEIN"/>
    <property type="match status" value="1"/>
</dbReference>
<dbReference type="AlphaFoldDB" id="A0A2U8GSH7"/>